<reference evidence="2 3" key="1">
    <citation type="submission" date="2024-04" db="EMBL/GenBank/DDBJ databases">
        <title>Polymorphospora sp. isolated from Baiyangdian Lake in Xiong'an New Area.</title>
        <authorList>
            <person name="Zhang X."/>
            <person name="Liu J."/>
        </authorList>
    </citation>
    <scope>NUCLEOTIDE SEQUENCE [LARGE SCALE GENOMIC DNA]</scope>
    <source>
        <strain evidence="2 3">2-325</strain>
    </source>
</reference>
<keyword evidence="3" id="KW-1185">Reference proteome</keyword>
<gene>
    <name evidence="2" type="ORF">AAFH96_27740</name>
</gene>
<comment type="caution">
    <text evidence="2">The sequence shown here is derived from an EMBL/GenBank/DDBJ whole genome shotgun (WGS) entry which is preliminary data.</text>
</comment>
<evidence type="ECO:0000313" key="3">
    <source>
        <dbReference type="Proteomes" id="UP001582793"/>
    </source>
</evidence>
<dbReference type="EMBL" id="JBCGDC010000111">
    <property type="protein sequence ID" value="MFB6396864.1"/>
    <property type="molecule type" value="Genomic_DNA"/>
</dbReference>
<sequence>MATSHTASVDLAPPEPPSHRRGGQPSLADRVAWLLRSNRLLDPHQRWTRAKSFAAAFHGGSWPSHTTESRISRWETAAVRPTHRAVTRYEELLDLPAGTLTAVIDTLHRYAAPPGHGAPALARHLPAADEAAGRIDDLLDRALSTAIMTGRQWDELSALVSAAPSLIISPRSARAALTERLLTEMIVAHGLSWQQRFEAFNRLIAHPSCQRAAVAACAGLGADRANQVFIETIGALDGSPHPDASRHVLAQLHQPTNDRAFLGALLACVRKIRFGHFTTDQLTDLTALIVELVREPAHRAEAQPLAAALLRHAPQLHRPGMQAALRRAAAADRTVGEAVATGQLAAPHTARAVVTRVVNTTTATLPHDPANDMFPTLVRELLFHPLSDIRLYTAMLIAATPYREPLARALADELAGIRAPERLELNGCIIAALRALGGAEQRPLVERITVGSGIPGPLVVLATHAIGHLGGHSDDRYWAAAVDHHNRLWRRHRDPLHESALRGLVYGLGIARRQALLSRLRDDPAAPQPARGAAAWWLRLPQHVTASAVH</sequence>
<accession>A0ABV5CXX9</accession>
<dbReference type="RefSeq" id="WP_375736152.1">
    <property type="nucleotide sequence ID" value="NZ_JBCGDC010000111.1"/>
</dbReference>
<organism evidence="2 3">
    <name type="scientific">Polymorphospora lycopeni</name>
    <dbReference type="NCBI Taxonomy" id="3140240"/>
    <lineage>
        <taxon>Bacteria</taxon>
        <taxon>Bacillati</taxon>
        <taxon>Actinomycetota</taxon>
        <taxon>Actinomycetes</taxon>
        <taxon>Micromonosporales</taxon>
        <taxon>Micromonosporaceae</taxon>
        <taxon>Polymorphospora</taxon>
    </lineage>
</organism>
<evidence type="ECO:0000313" key="2">
    <source>
        <dbReference type="EMBL" id="MFB6396864.1"/>
    </source>
</evidence>
<proteinExistence type="predicted"/>
<evidence type="ECO:0000256" key="1">
    <source>
        <dbReference type="SAM" id="MobiDB-lite"/>
    </source>
</evidence>
<dbReference type="Proteomes" id="UP001582793">
    <property type="component" value="Unassembled WGS sequence"/>
</dbReference>
<feature type="region of interest" description="Disordered" evidence="1">
    <location>
        <begin position="1"/>
        <end position="25"/>
    </location>
</feature>
<name>A0ABV5CXX9_9ACTN</name>
<protein>
    <submittedName>
        <fullName evidence="2">Uncharacterized protein</fullName>
    </submittedName>
</protein>